<dbReference type="Proteomes" id="UP001149411">
    <property type="component" value="Unassembled WGS sequence"/>
</dbReference>
<dbReference type="AlphaFoldDB" id="A0A9Q4C6B3"/>
<comment type="caution">
    <text evidence="2">The sequence shown here is derived from an EMBL/GenBank/DDBJ whole genome shotgun (WGS) entry which is preliminary data.</text>
</comment>
<evidence type="ECO:0000313" key="2">
    <source>
        <dbReference type="EMBL" id="MCX2819204.1"/>
    </source>
</evidence>
<keyword evidence="1" id="KW-0472">Membrane</keyword>
<evidence type="ECO:0000256" key="1">
    <source>
        <dbReference type="SAM" id="Phobius"/>
    </source>
</evidence>
<gene>
    <name evidence="2" type="ORF">EGH25_07540</name>
</gene>
<keyword evidence="3" id="KW-1185">Reference proteome</keyword>
<organism evidence="2 3">
    <name type="scientific">Halorutilus salinus</name>
    <dbReference type="NCBI Taxonomy" id="2487751"/>
    <lineage>
        <taxon>Archaea</taxon>
        <taxon>Methanobacteriati</taxon>
        <taxon>Methanobacteriota</taxon>
        <taxon>Stenosarchaea group</taxon>
        <taxon>Halobacteria</taxon>
        <taxon>Halorutilales</taxon>
        <taxon>Halorutilaceae</taxon>
        <taxon>Halorutilus</taxon>
    </lineage>
</organism>
<reference evidence="2" key="1">
    <citation type="submission" date="2022-09" db="EMBL/GenBank/DDBJ databases">
        <title>Haloadaptaus new haloarchaeum isolated from saline soil.</title>
        <authorList>
            <person name="Duran-Viseras A."/>
            <person name="Sanchez-Porro C."/>
            <person name="Ventosa A."/>
        </authorList>
    </citation>
    <scope>NUCLEOTIDE SEQUENCE</scope>
    <source>
        <strain evidence="2">F3-133</strain>
    </source>
</reference>
<feature type="transmembrane region" description="Helical" evidence="1">
    <location>
        <begin position="77"/>
        <end position="95"/>
    </location>
</feature>
<proteinExistence type="predicted"/>
<dbReference type="EMBL" id="RKLV01000006">
    <property type="protein sequence ID" value="MCX2819204.1"/>
    <property type="molecule type" value="Genomic_DNA"/>
</dbReference>
<evidence type="ECO:0000313" key="3">
    <source>
        <dbReference type="Proteomes" id="UP001149411"/>
    </source>
</evidence>
<accession>A0A9Q4C6B3</accession>
<keyword evidence="1" id="KW-0812">Transmembrane</keyword>
<keyword evidence="1" id="KW-1133">Transmembrane helix</keyword>
<feature type="transmembrane region" description="Helical" evidence="1">
    <location>
        <begin position="107"/>
        <end position="128"/>
    </location>
</feature>
<protein>
    <submittedName>
        <fullName evidence="2">Uncharacterized protein</fullName>
    </submittedName>
</protein>
<feature type="transmembrane region" description="Helical" evidence="1">
    <location>
        <begin position="134"/>
        <end position="152"/>
    </location>
</feature>
<sequence length="163" mass="17223">MDSDRLKPSFVAGFLGFLSVEATSFVYSVFAPLGQVAAQGTNPLFVSHALFYDLHNPLAFFGVVGSNLYSFLPVTSAFFYVPLVTPPLVIGFLARQTVEGEDKVIEGASVAVGYSAPTALLAVPVLPFVSLLDVLFAVVYPVIFGAVGGYLGSRRSVLISPSP</sequence>
<dbReference type="RefSeq" id="WP_266087274.1">
    <property type="nucleotide sequence ID" value="NZ_RKLV01000006.1"/>
</dbReference>
<name>A0A9Q4C6B3_9EURY</name>